<evidence type="ECO:0000256" key="2">
    <source>
        <dbReference type="SAM" id="SignalP"/>
    </source>
</evidence>
<dbReference type="Proteomes" id="UP001295423">
    <property type="component" value="Unassembled WGS sequence"/>
</dbReference>
<reference evidence="3" key="1">
    <citation type="submission" date="2023-08" db="EMBL/GenBank/DDBJ databases">
        <authorList>
            <person name="Audoor S."/>
            <person name="Bilcke G."/>
        </authorList>
    </citation>
    <scope>NUCLEOTIDE SEQUENCE</scope>
</reference>
<accession>A0AAD2JGU1</accession>
<dbReference type="EMBL" id="CAKOGP040001758">
    <property type="protein sequence ID" value="CAJ1948865.1"/>
    <property type="molecule type" value="Genomic_DNA"/>
</dbReference>
<gene>
    <name evidence="3" type="ORF">CYCCA115_LOCUS11807</name>
</gene>
<feature type="transmembrane region" description="Helical" evidence="1">
    <location>
        <begin position="497"/>
        <end position="520"/>
    </location>
</feature>
<evidence type="ECO:0000256" key="1">
    <source>
        <dbReference type="SAM" id="Phobius"/>
    </source>
</evidence>
<keyword evidence="1" id="KW-0472">Membrane</keyword>
<proteinExistence type="predicted"/>
<sequence length="546" mass="59192">MKFSLLALASLSLANAGVSDSLRRRLSFEKIAGYSPGTQVTDHCAIDLDQNLIEIELSKQTDSSFQAAEQIYNQGGSSKSYAELTLNNPLFSTVEEGTLIQGEASNGLDVNGKAYGTYVQGSTVIRMSYQTSDDQDNHVGCMVGGLPLSNQKTDGCLANVGTISVGATNYSYEYDPTTQNKNGRTIAGFSEVAGEKMRLTCDGCPYKDHQYFYEYYGIDDYGHQWVTAALNGKETSFVRGNADFSVYGYDGKVEAAKKGMLFFNIFMYVIREFEDALDDCDRDCEVEDCNDDVVHSWDEGVCFYTGSIEGQDGVTKDGKLLHQLADKRCHDFKTCGKNGDENEGNAKLNSDLFDLFALGNFQLQGKKCDEARGTVSEITRLMYIPFIQGTLRYAYRVGELNGDGGEKSAAEGAVFAAAILPRVYAANQDAAEVIYENMKVGANKTNFVEVKKALESVYGDLGLKCSDVGGLWNDGINDYWEGGEPCGPIGDMDDEDLLIVSVVAALGGIIFVSILAACFVRNAAGGSTTVAAKQPDLQPTTDAELS</sequence>
<protein>
    <submittedName>
        <fullName evidence="3">Uncharacterized protein</fullName>
    </submittedName>
</protein>
<organism evidence="3 4">
    <name type="scientific">Cylindrotheca closterium</name>
    <dbReference type="NCBI Taxonomy" id="2856"/>
    <lineage>
        <taxon>Eukaryota</taxon>
        <taxon>Sar</taxon>
        <taxon>Stramenopiles</taxon>
        <taxon>Ochrophyta</taxon>
        <taxon>Bacillariophyta</taxon>
        <taxon>Bacillariophyceae</taxon>
        <taxon>Bacillariophycidae</taxon>
        <taxon>Bacillariales</taxon>
        <taxon>Bacillariaceae</taxon>
        <taxon>Cylindrotheca</taxon>
    </lineage>
</organism>
<feature type="signal peptide" evidence="2">
    <location>
        <begin position="1"/>
        <end position="16"/>
    </location>
</feature>
<evidence type="ECO:0000313" key="4">
    <source>
        <dbReference type="Proteomes" id="UP001295423"/>
    </source>
</evidence>
<evidence type="ECO:0000313" key="3">
    <source>
        <dbReference type="EMBL" id="CAJ1948865.1"/>
    </source>
</evidence>
<name>A0AAD2JGU1_9STRA</name>
<keyword evidence="4" id="KW-1185">Reference proteome</keyword>
<comment type="caution">
    <text evidence="3">The sequence shown here is derived from an EMBL/GenBank/DDBJ whole genome shotgun (WGS) entry which is preliminary data.</text>
</comment>
<keyword evidence="1" id="KW-0812">Transmembrane</keyword>
<feature type="chain" id="PRO_5042275858" evidence="2">
    <location>
        <begin position="17"/>
        <end position="546"/>
    </location>
</feature>
<dbReference type="AlphaFoldDB" id="A0AAD2JGU1"/>
<keyword evidence="2" id="KW-0732">Signal</keyword>
<keyword evidence="1" id="KW-1133">Transmembrane helix</keyword>